<dbReference type="RefSeq" id="WP_154546077.1">
    <property type="nucleotide sequence ID" value="NZ_JAQYQY010000026.1"/>
</dbReference>
<organism evidence="3 4">
    <name type="scientific">Mobiluncus porci</name>
    <dbReference type="NCBI Taxonomy" id="2652278"/>
    <lineage>
        <taxon>Bacteria</taxon>
        <taxon>Bacillati</taxon>
        <taxon>Actinomycetota</taxon>
        <taxon>Actinomycetes</taxon>
        <taxon>Actinomycetales</taxon>
        <taxon>Actinomycetaceae</taxon>
        <taxon>Mobiluncus</taxon>
    </lineage>
</organism>
<evidence type="ECO:0000313" key="4">
    <source>
        <dbReference type="Proteomes" id="UP000442535"/>
    </source>
</evidence>
<protein>
    <recommendedName>
        <fullName evidence="2">YCII-related domain-containing protein</fullName>
    </recommendedName>
</protein>
<dbReference type="InterPro" id="IPR011008">
    <property type="entry name" value="Dimeric_a/b-barrel"/>
</dbReference>
<sequence length="95" mass="10657">MKTVVIYTYDPAREADRAALRPKHLAYMSQLQDEGKLTFAGAWVEEPETPGALLLLNTENPEEAREWLQQDPNQLAGIVQNIATHKWNPTVGEVA</sequence>
<dbReference type="Pfam" id="PF03795">
    <property type="entry name" value="YCII"/>
    <property type="match status" value="1"/>
</dbReference>
<dbReference type="Gene3D" id="3.30.70.1060">
    <property type="entry name" value="Dimeric alpha+beta barrel"/>
    <property type="match status" value="1"/>
</dbReference>
<dbReference type="PANTHER" id="PTHR33606">
    <property type="entry name" value="PROTEIN YCII"/>
    <property type="match status" value="1"/>
</dbReference>
<proteinExistence type="inferred from homology"/>
<dbReference type="Proteomes" id="UP000442535">
    <property type="component" value="Unassembled WGS sequence"/>
</dbReference>
<dbReference type="InterPro" id="IPR005545">
    <property type="entry name" value="YCII"/>
</dbReference>
<evidence type="ECO:0000256" key="1">
    <source>
        <dbReference type="ARBA" id="ARBA00007689"/>
    </source>
</evidence>
<comment type="caution">
    <text evidence="3">The sequence shown here is derived from an EMBL/GenBank/DDBJ whole genome shotgun (WGS) entry which is preliminary data.</text>
</comment>
<feature type="domain" description="YCII-related" evidence="2">
    <location>
        <begin position="1"/>
        <end position="87"/>
    </location>
</feature>
<dbReference type="SUPFAM" id="SSF54909">
    <property type="entry name" value="Dimeric alpha+beta barrel"/>
    <property type="match status" value="1"/>
</dbReference>
<dbReference type="AlphaFoldDB" id="A0A7K0K4Q2"/>
<dbReference type="InterPro" id="IPR051807">
    <property type="entry name" value="Sec-metab_biosynth-assoc"/>
</dbReference>
<evidence type="ECO:0000259" key="2">
    <source>
        <dbReference type="Pfam" id="PF03795"/>
    </source>
</evidence>
<gene>
    <name evidence="3" type="ORF">FYJ63_09335</name>
</gene>
<keyword evidence="4" id="KW-1185">Reference proteome</keyword>
<reference evidence="3 4" key="1">
    <citation type="submission" date="2019-08" db="EMBL/GenBank/DDBJ databases">
        <title>In-depth cultivation of the pig gut microbiome towards novel bacterial diversity and tailored functional studies.</title>
        <authorList>
            <person name="Wylensek D."/>
            <person name="Hitch T.C.A."/>
            <person name="Clavel T."/>
        </authorList>
    </citation>
    <scope>NUCLEOTIDE SEQUENCE [LARGE SCALE GENOMIC DNA]</scope>
    <source>
        <strain evidence="3 4">RF-GAM-744-WT-7</strain>
    </source>
</reference>
<evidence type="ECO:0000313" key="3">
    <source>
        <dbReference type="EMBL" id="MST50419.1"/>
    </source>
</evidence>
<accession>A0A7K0K4Q2</accession>
<name>A0A7K0K4Q2_9ACTO</name>
<comment type="similarity">
    <text evidence="1">Belongs to the YciI family.</text>
</comment>
<dbReference type="PANTHER" id="PTHR33606:SF3">
    <property type="entry name" value="PROTEIN YCII"/>
    <property type="match status" value="1"/>
</dbReference>
<dbReference type="EMBL" id="VUMY01000019">
    <property type="protein sequence ID" value="MST50419.1"/>
    <property type="molecule type" value="Genomic_DNA"/>
</dbReference>